<accession>A0A2G8RN47</accession>
<evidence type="ECO:0000256" key="2">
    <source>
        <dbReference type="ARBA" id="ARBA00022857"/>
    </source>
</evidence>
<evidence type="ECO:0000313" key="5">
    <source>
        <dbReference type="Proteomes" id="UP000230002"/>
    </source>
</evidence>
<dbReference type="OrthoDB" id="3819888at2759"/>
<dbReference type="PANTHER" id="PTHR43618:SF4">
    <property type="entry name" value="SHORT CHAIN DEHYDROGENASE_REDUCTASE FAMILY (AFU_ORTHOLOGUE AFUA_7G04540)"/>
    <property type="match status" value="1"/>
</dbReference>
<dbReference type="InterPro" id="IPR020904">
    <property type="entry name" value="Sc_DH/Rdtase_CS"/>
</dbReference>
<dbReference type="PROSITE" id="PS00061">
    <property type="entry name" value="ADH_SHORT"/>
    <property type="match status" value="1"/>
</dbReference>
<dbReference type="PRINTS" id="PR00081">
    <property type="entry name" value="GDHRDH"/>
</dbReference>
<name>A0A2G8RN47_9APHY</name>
<sequence>MVSRFSSRCLICFTGPLVHPPFTEASLRPVQRYQTAQPLTMSESLHQNTIFNLQGRVALVTGGGTGIGWQIASGLAQNGAKVYISGRRKETLESAAKDFAGKHEDATGSIIPLTMDVTDRASIAAARDVIASNEGKLHVLVNNAGQTGPVSPWFEDPNSPQRQNSETIGRGLFEGESFESWSSIYSVNAFSVFFVSTAFLGLLSKGSEDVAGHTSLIVNITSVSGQVKLSQNHFAYNSAKAAASHLTKMMATEFALKDVPVRVCAVSPGVWESEMTAAKITPEMVDRVGKGLQPVPAKRPGLAGEIAGTVIYLASPAGCYTNGQEIVVDGGYLMVNPSTV</sequence>
<keyword evidence="5" id="KW-1185">Reference proteome</keyword>
<dbReference type="PRINTS" id="PR00080">
    <property type="entry name" value="SDRFAMILY"/>
</dbReference>
<dbReference type="SUPFAM" id="SSF51735">
    <property type="entry name" value="NAD(P)-binding Rossmann-fold domains"/>
    <property type="match status" value="1"/>
</dbReference>
<proteinExistence type="inferred from homology"/>
<dbReference type="Proteomes" id="UP000230002">
    <property type="component" value="Unassembled WGS sequence"/>
</dbReference>
<protein>
    <submittedName>
        <fullName evidence="4">Uncharacterized protein</fullName>
    </submittedName>
</protein>
<reference evidence="4 5" key="1">
    <citation type="journal article" date="2015" name="Sci. Rep.">
        <title>Chromosome-level genome map provides insights into diverse defense mechanisms in the medicinal fungus Ganoderma sinense.</title>
        <authorList>
            <person name="Zhu Y."/>
            <person name="Xu J."/>
            <person name="Sun C."/>
            <person name="Zhou S."/>
            <person name="Xu H."/>
            <person name="Nelson D.R."/>
            <person name="Qian J."/>
            <person name="Song J."/>
            <person name="Luo H."/>
            <person name="Xiang L."/>
            <person name="Li Y."/>
            <person name="Xu Z."/>
            <person name="Ji A."/>
            <person name="Wang L."/>
            <person name="Lu S."/>
            <person name="Hayward A."/>
            <person name="Sun W."/>
            <person name="Li X."/>
            <person name="Schwartz D.C."/>
            <person name="Wang Y."/>
            <person name="Chen S."/>
        </authorList>
    </citation>
    <scope>NUCLEOTIDE SEQUENCE [LARGE SCALE GENOMIC DNA]</scope>
    <source>
        <strain evidence="4 5">ZZ0214-1</strain>
    </source>
</reference>
<evidence type="ECO:0000256" key="3">
    <source>
        <dbReference type="ARBA" id="ARBA00023002"/>
    </source>
</evidence>
<dbReference type="AlphaFoldDB" id="A0A2G8RN47"/>
<comment type="similarity">
    <text evidence="1">Belongs to the short-chain dehydrogenases/reductases (SDR) family.</text>
</comment>
<gene>
    <name evidence="4" type="ORF">GSI_15625</name>
</gene>
<dbReference type="InterPro" id="IPR052178">
    <property type="entry name" value="Sec_Metab_Biosynth_SDR"/>
</dbReference>
<dbReference type="STRING" id="1077348.A0A2G8RN47"/>
<dbReference type="EMBL" id="AYKW01000069">
    <property type="protein sequence ID" value="PIL22929.1"/>
    <property type="molecule type" value="Genomic_DNA"/>
</dbReference>
<dbReference type="Pfam" id="PF13561">
    <property type="entry name" value="adh_short_C2"/>
    <property type="match status" value="1"/>
</dbReference>
<evidence type="ECO:0000313" key="4">
    <source>
        <dbReference type="EMBL" id="PIL22929.1"/>
    </source>
</evidence>
<keyword evidence="2" id="KW-0521">NADP</keyword>
<organism evidence="4 5">
    <name type="scientific">Ganoderma sinense ZZ0214-1</name>
    <dbReference type="NCBI Taxonomy" id="1077348"/>
    <lineage>
        <taxon>Eukaryota</taxon>
        <taxon>Fungi</taxon>
        <taxon>Dikarya</taxon>
        <taxon>Basidiomycota</taxon>
        <taxon>Agaricomycotina</taxon>
        <taxon>Agaricomycetes</taxon>
        <taxon>Polyporales</taxon>
        <taxon>Polyporaceae</taxon>
        <taxon>Ganoderma</taxon>
    </lineage>
</organism>
<dbReference type="InterPro" id="IPR036291">
    <property type="entry name" value="NAD(P)-bd_dom_sf"/>
</dbReference>
<evidence type="ECO:0000256" key="1">
    <source>
        <dbReference type="ARBA" id="ARBA00006484"/>
    </source>
</evidence>
<dbReference type="InterPro" id="IPR002347">
    <property type="entry name" value="SDR_fam"/>
</dbReference>
<dbReference type="GO" id="GO:0016491">
    <property type="term" value="F:oxidoreductase activity"/>
    <property type="evidence" value="ECO:0007669"/>
    <property type="project" value="UniProtKB-KW"/>
</dbReference>
<dbReference type="PANTHER" id="PTHR43618">
    <property type="entry name" value="7-ALPHA-HYDROXYSTEROID DEHYDROGENASE"/>
    <property type="match status" value="1"/>
</dbReference>
<dbReference type="Gene3D" id="3.40.50.720">
    <property type="entry name" value="NAD(P)-binding Rossmann-like Domain"/>
    <property type="match status" value="1"/>
</dbReference>
<comment type="caution">
    <text evidence="4">The sequence shown here is derived from an EMBL/GenBank/DDBJ whole genome shotgun (WGS) entry which is preliminary data.</text>
</comment>
<keyword evidence="3" id="KW-0560">Oxidoreductase</keyword>